<feature type="region of interest" description="Disordered" evidence="1">
    <location>
        <begin position="126"/>
        <end position="154"/>
    </location>
</feature>
<gene>
    <name evidence="3" type="ORF">C3Y98_04905</name>
</gene>
<proteinExistence type="predicted"/>
<feature type="compositionally biased region" description="Basic and acidic residues" evidence="1">
    <location>
        <begin position="98"/>
        <end position="110"/>
    </location>
</feature>
<evidence type="ECO:0000313" key="3">
    <source>
        <dbReference type="EMBL" id="TFW71444.1"/>
    </source>
</evidence>
<evidence type="ECO:0000256" key="1">
    <source>
        <dbReference type="SAM" id="MobiDB-lite"/>
    </source>
</evidence>
<accession>A0A4Y9VR63</accession>
<evidence type="ECO:0000256" key="2">
    <source>
        <dbReference type="SAM" id="Phobius"/>
    </source>
</evidence>
<evidence type="ECO:0000313" key="4">
    <source>
        <dbReference type="Proteomes" id="UP000297706"/>
    </source>
</evidence>
<protein>
    <submittedName>
        <fullName evidence="3">Uncharacterized protein</fullName>
    </submittedName>
</protein>
<organism evidence="3 4">
    <name type="scientific">Methylotenera oryzisoli</name>
    <dbReference type="NCBI Taxonomy" id="2080758"/>
    <lineage>
        <taxon>Bacteria</taxon>
        <taxon>Pseudomonadati</taxon>
        <taxon>Pseudomonadota</taxon>
        <taxon>Betaproteobacteria</taxon>
        <taxon>Nitrosomonadales</taxon>
        <taxon>Methylophilaceae</taxon>
        <taxon>Methylotenera</taxon>
    </lineage>
</organism>
<dbReference type="OrthoDB" id="8559866at2"/>
<name>A0A4Y9VR63_9PROT</name>
<keyword evidence="4" id="KW-1185">Reference proteome</keyword>
<dbReference type="EMBL" id="PQVH01000008">
    <property type="protein sequence ID" value="TFW71444.1"/>
    <property type="molecule type" value="Genomic_DNA"/>
</dbReference>
<keyword evidence="2" id="KW-1133">Transmembrane helix</keyword>
<sequence>MYSDQINHNQVEENFDEFLARALKFKPVNEQLIRVNISRNTLFAIVISILVHLAIFFLAPKVQFDQPPASTSSPIEVSLVPPKRAPVAAAASQPKTEPPAKVEPKVEPVKRKPVVKPKQKVIANIPTTTADSSLKVPDTPKPPPPVQENKLDPTKFPDMASYMKAVQASRQGTEYDAARQNAEAIAKERGPSAEQMRDERIKNNFKSGTNGIFEITSRSSRHATFAFKGWTNDYSNAKLQYFEVEAGSGQDIRLMIVKRMIALIREHYQGDFTWESHRLARSVTQSARLEDNAGLEDFLMMEFFGSNYRNN</sequence>
<feature type="transmembrane region" description="Helical" evidence="2">
    <location>
        <begin position="41"/>
        <end position="59"/>
    </location>
</feature>
<reference evidence="3 4" key="1">
    <citation type="submission" date="2018-02" db="EMBL/GenBank/DDBJ databases">
        <title>A novel lanthanide dependent methylotroph, Methylotenera sp. La3113.</title>
        <authorList>
            <person name="Lv H."/>
            <person name="Tani A."/>
        </authorList>
    </citation>
    <scope>NUCLEOTIDE SEQUENCE [LARGE SCALE GENOMIC DNA]</scope>
    <source>
        <strain evidence="3 4">La3113</strain>
    </source>
</reference>
<keyword evidence="2" id="KW-0472">Membrane</keyword>
<dbReference type="RefSeq" id="WP_135276991.1">
    <property type="nucleotide sequence ID" value="NZ_PQVH01000008.1"/>
</dbReference>
<feature type="compositionally biased region" description="Low complexity" evidence="1">
    <location>
        <begin position="86"/>
        <end position="95"/>
    </location>
</feature>
<comment type="caution">
    <text evidence="3">The sequence shown here is derived from an EMBL/GenBank/DDBJ whole genome shotgun (WGS) entry which is preliminary data.</text>
</comment>
<dbReference type="Proteomes" id="UP000297706">
    <property type="component" value="Unassembled WGS sequence"/>
</dbReference>
<keyword evidence="2" id="KW-0812">Transmembrane</keyword>
<feature type="region of interest" description="Disordered" evidence="1">
    <location>
        <begin position="86"/>
        <end position="113"/>
    </location>
</feature>
<dbReference type="AlphaFoldDB" id="A0A4Y9VR63"/>